<reference evidence="2" key="1">
    <citation type="journal article" date="2023" name="Science">
        <title>Genome structures resolve the early diversification of teleost fishes.</title>
        <authorList>
            <person name="Parey E."/>
            <person name="Louis A."/>
            <person name="Montfort J."/>
            <person name="Bouchez O."/>
            <person name="Roques C."/>
            <person name="Iampietro C."/>
            <person name="Lluch J."/>
            <person name="Castinel A."/>
            <person name="Donnadieu C."/>
            <person name="Desvignes T."/>
            <person name="Floi Bucao C."/>
            <person name="Jouanno E."/>
            <person name="Wen M."/>
            <person name="Mejri S."/>
            <person name="Dirks R."/>
            <person name="Jansen H."/>
            <person name="Henkel C."/>
            <person name="Chen W.J."/>
            <person name="Zahm M."/>
            <person name="Cabau C."/>
            <person name="Klopp C."/>
            <person name="Thompson A.W."/>
            <person name="Robinson-Rechavi M."/>
            <person name="Braasch I."/>
            <person name="Lecointre G."/>
            <person name="Bobe J."/>
            <person name="Postlethwait J.H."/>
            <person name="Berthelot C."/>
            <person name="Roest Crollius H."/>
            <person name="Guiguen Y."/>
        </authorList>
    </citation>
    <scope>NUCLEOTIDE SEQUENCE</scope>
    <source>
        <strain evidence="2">NC1722</strain>
    </source>
</reference>
<proteinExistence type="predicted"/>
<dbReference type="EMBL" id="JAINUG010000003">
    <property type="protein sequence ID" value="KAJ8417667.1"/>
    <property type="molecule type" value="Genomic_DNA"/>
</dbReference>
<comment type="caution">
    <text evidence="2">The sequence shown here is derived from an EMBL/GenBank/DDBJ whole genome shotgun (WGS) entry which is preliminary data.</text>
</comment>
<keyword evidence="3" id="KW-1185">Reference proteome</keyword>
<gene>
    <name evidence="2" type="ORF">AAFF_G00225100</name>
</gene>
<dbReference type="Proteomes" id="UP001221898">
    <property type="component" value="Unassembled WGS sequence"/>
</dbReference>
<dbReference type="AlphaFoldDB" id="A0AAD7TBN9"/>
<feature type="region of interest" description="Disordered" evidence="1">
    <location>
        <begin position="1"/>
        <end position="39"/>
    </location>
</feature>
<protein>
    <submittedName>
        <fullName evidence="2">Uncharacterized protein</fullName>
    </submittedName>
</protein>
<evidence type="ECO:0000313" key="3">
    <source>
        <dbReference type="Proteomes" id="UP001221898"/>
    </source>
</evidence>
<accession>A0AAD7TBN9</accession>
<sequence>MNSLLTRVSPLTSGGAGPAGGVARDSRINDTLCPGSQRSSTCHHVISKISGKAHEGSGCGCQFGPCDPPLAFRPTTGPAIPMFFIYYPFHRALGPLERCPPSMPDLTARGYTTQE</sequence>
<organism evidence="2 3">
    <name type="scientific">Aldrovandia affinis</name>
    <dbReference type="NCBI Taxonomy" id="143900"/>
    <lineage>
        <taxon>Eukaryota</taxon>
        <taxon>Metazoa</taxon>
        <taxon>Chordata</taxon>
        <taxon>Craniata</taxon>
        <taxon>Vertebrata</taxon>
        <taxon>Euteleostomi</taxon>
        <taxon>Actinopterygii</taxon>
        <taxon>Neopterygii</taxon>
        <taxon>Teleostei</taxon>
        <taxon>Notacanthiformes</taxon>
        <taxon>Halosauridae</taxon>
        <taxon>Aldrovandia</taxon>
    </lineage>
</organism>
<name>A0AAD7TBN9_9TELE</name>
<evidence type="ECO:0000256" key="1">
    <source>
        <dbReference type="SAM" id="MobiDB-lite"/>
    </source>
</evidence>
<evidence type="ECO:0000313" key="2">
    <source>
        <dbReference type="EMBL" id="KAJ8417667.1"/>
    </source>
</evidence>
<feature type="compositionally biased region" description="Polar residues" evidence="1">
    <location>
        <begin position="1"/>
        <end position="12"/>
    </location>
</feature>